<feature type="domain" description="MAM" evidence="1">
    <location>
        <begin position="136"/>
        <end position="279"/>
    </location>
</feature>
<feature type="domain" description="MAM" evidence="1">
    <location>
        <begin position="298"/>
        <end position="373"/>
    </location>
</feature>
<organism evidence="2 3">
    <name type="scientific">Cyprinodon variegatus</name>
    <name type="common">Sheepshead minnow</name>
    <dbReference type="NCBI Taxonomy" id="28743"/>
    <lineage>
        <taxon>Eukaryota</taxon>
        <taxon>Metazoa</taxon>
        <taxon>Chordata</taxon>
        <taxon>Craniata</taxon>
        <taxon>Vertebrata</taxon>
        <taxon>Euteleostomi</taxon>
        <taxon>Actinopterygii</taxon>
        <taxon>Neopterygii</taxon>
        <taxon>Teleostei</taxon>
        <taxon>Neoteleostei</taxon>
        <taxon>Acanthomorphata</taxon>
        <taxon>Ovalentaria</taxon>
        <taxon>Atherinomorphae</taxon>
        <taxon>Cyprinodontiformes</taxon>
        <taxon>Cyprinodontidae</taxon>
        <taxon>Cyprinodon</taxon>
    </lineage>
</organism>
<dbReference type="OMA" id="WVINICI"/>
<feature type="domain" description="MAM" evidence="1">
    <location>
        <begin position="1"/>
        <end position="134"/>
    </location>
</feature>
<dbReference type="GO" id="GO:0016020">
    <property type="term" value="C:membrane"/>
    <property type="evidence" value="ECO:0007669"/>
    <property type="project" value="InterPro"/>
</dbReference>
<dbReference type="PANTHER" id="PTHR23282:SF142">
    <property type="entry name" value="MAM DOMAIN-CONTAINING PROTEIN"/>
    <property type="match status" value="1"/>
</dbReference>
<dbReference type="GeneTree" id="ENSGT00940000163883"/>
<name>A0A3Q2DQA7_CYPVA</name>
<dbReference type="Ensembl" id="ENSCVAT00000010468.1">
    <property type="protein sequence ID" value="ENSCVAP00000021971.1"/>
    <property type="gene ID" value="ENSCVAG00000004359.1"/>
</dbReference>
<proteinExistence type="predicted"/>
<dbReference type="Proteomes" id="UP000265020">
    <property type="component" value="Unassembled WGS sequence"/>
</dbReference>
<dbReference type="AlphaFoldDB" id="A0A3Q2DQA7"/>
<dbReference type="InterPro" id="IPR051560">
    <property type="entry name" value="MAM_domain-containing"/>
</dbReference>
<protein>
    <recommendedName>
        <fullName evidence="1">MAM domain-containing protein</fullName>
    </recommendedName>
</protein>
<evidence type="ECO:0000313" key="2">
    <source>
        <dbReference type="Ensembl" id="ENSCVAP00000021971.1"/>
    </source>
</evidence>
<dbReference type="SUPFAM" id="SSF49899">
    <property type="entry name" value="Concanavalin A-like lectins/glucanases"/>
    <property type="match status" value="3"/>
</dbReference>
<dbReference type="PANTHER" id="PTHR23282">
    <property type="entry name" value="APICAL ENDOSOMAL GLYCOPROTEIN PRECURSOR"/>
    <property type="match status" value="1"/>
</dbReference>
<evidence type="ECO:0000259" key="1">
    <source>
        <dbReference type="PROSITE" id="PS50060"/>
    </source>
</evidence>
<accession>A0A3Q2DQA7</accession>
<dbReference type="PROSITE" id="PS50060">
    <property type="entry name" value="MAM_2"/>
    <property type="match status" value="3"/>
</dbReference>
<dbReference type="Gene3D" id="2.60.120.200">
    <property type="match status" value="3"/>
</dbReference>
<reference evidence="2" key="1">
    <citation type="submission" date="2025-08" db="UniProtKB">
        <authorList>
            <consortium name="Ensembl"/>
        </authorList>
    </citation>
    <scope>IDENTIFICATION</scope>
</reference>
<dbReference type="Pfam" id="PF00629">
    <property type="entry name" value="MAM"/>
    <property type="match status" value="3"/>
</dbReference>
<dbReference type="InterPro" id="IPR013320">
    <property type="entry name" value="ConA-like_dom_sf"/>
</dbReference>
<evidence type="ECO:0000313" key="3">
    <source>
        <dbReference type="Proteomes" id="UP000265020"/>
    </source>
</evidence>
<keyword evidence="3" id="KW-1185">Reference proteome</keyword>
<dbReference type="SMART" id="SM00137">
    <property type="entry name" value="MAM"/>
    <property type="match status" value="1"/>
</dbReference>
<sequence length="412" mass="46240">SSYSWRRQMANITSIPGQDHTIGTPWGNHYCYYIIACNHLNMSSSARLISFPQTAVQTICVSFHYYIFGNSIGSLKFITKHSGEPETVIWMRSGTQGNKWRFADLTFNSDRPIQGSIAIDDIKVFPSLNGLCPPERECTFQGSLCGMQPQPSADFSWNRITGMSQPANSSGPTKDHTLGTEQGYYLSAGLWNHPAGSKGAMTAAMEPTPLNGECLMFFYYMEGTGIGELNVYLQTTDSQENATKLWTRLGDQGSHWRHGRVTVYNEFWVLNHSLEIGFEDTFSNYDFSMRDGACAPAASCDFESGQCTWVNVQKEDGHEWVMHSGSTANPNTGPDSDHTTNTPSGHYYFLPSSIDEQAGQKALMYSPLYPESEKYLKWTKTGNKGDQWLEDSVTVQHEHDFWVINICILKYV</sequence>
<dbReference type="CDD" id="cd06263">
    <property type="entry name" value="MAM"/>
    <property type="match status" value="2"/>
</dbReference>
<dbReference type="InterPro" id="IPR000998">
    <property type="entry name" value="MAM_dom"/>
</dbReference>
<reference evidence="2" key="2">
    <citation type="submission" date="2025-09" db="UniProtKB">
        <authorList>
            <consortium name="Ensembl"/>
        </authorList>
    </citation>
    <scope>IDENTIFICATION</scope>
</reference>